<gene>
    <name evidence="2" type="ORF">KK062_20920</name>
</gene>
<keyword evidence="1" id="KW-0812">Transmembrane</keyword>
<dbReference type="RefSeq" id="WP_254086291.1">
    <property type="nucleotide sequence ID" value="NZ_JAHESE010000025.1"/>
</dbReference>
<feature type="transmembrane region" description="Helical" evidence="1">
    <location>
        <begin position="81"/>
        <end position="99"/>
    </location>
</feature>
<proteinExistence type="predicted"/>
<evidence type="ECO:0000256" key="1">
    <source>
        <dbReference type="SAM" id="Phobius"/>
    </source>
</evidence>
<reference evidence="2 3" key="1">
    <citation type="submission" date="2021-05" db="EMBL/GenBank/DDBJ databases">
        <title>A Polyphasic approach of four new species of the genus Ohtaekwangia: Ohtaekwangia histidinii sp. nov., Ohtaekwangia cretensis sp. nov., Ohtaekwangia indiensis sp. nov., Ohtaekwangia reichenbachii sp. nov. from diverse environment.</title>
        <authorList>
            <person name="Octaviana S."/>
        </authorList>
    </citation>
    <scope>NUCLEOTIDE SEQUENCE [LARGE SCALE GENOMIC DNA]</scope>
    <source>
        <strain evidence="2 3">PWU5</strain>
    </source>
</reference>
<comment type="caution">
    <text evidence="2">The sequence shown here is derived from an EMBL/GenBank/DDBJ whole genome shotgun (WGS) entry which is preliminary data.</text>
</comment>
<name>A0AAP2E0G7_9BACT</name>
<keyword evidence="3" id="KW-1185">Reference proteome</keyword>
<evidence type="ECO:0000313" key="2">
    <source>
        <dbReference type="EMBL" id="MBT1710716.1"/>
    </source>
</evidence>
<sequence>MKSEEISNLLLVLVAIAWYTKIWLHFNYLRVSKAEFNGLNLVSFLTNPANFFKIIAVVSPIFFPTGDSDVSNTKVEKRKVWISILFLWVVFGVGLFYLYKHPPSRGVKKIEYDFTKSPTE</sequence>
<dbReference type="EMBL" id="JAHESE010000025">
    <property type="protein sequence ID" value="MBT1710716.1"/>
    <property type="molecule type" value="Genomic_DNA"/>
</dbReference>
<organism evidence="2 3">
    <name type="scientific">Dawidia cretensis</name>
    <dbReference type="NCBI Taxonomy" id="2782350"/>
    <lineage>
        <taxon>Bacteria</taxon>
        <taxon>Pseudomonadati</taxon>
        <taxon>Bacteroidota</taxon>
        <taxon>Cytophagia</taxon>
        <taxon>Cytophagales</taxon>
        <taxon>Chryseotaleaceae</taxon>
        <taxon>Dawidia</taxon>
    </lineage>
</organism>
<accession>A0AAP2E0G7</accession>
<protein>
    <submittedName>
        <fullName evidence="2">Uncharacterized protein</fullName>
    </submittedName>
</protein>
<evidence type="ECO:0000313" key="3">
    <source>
        <dbReference type="Proteomes" id="UP001319080"/>
    </source>
</evidence>
<dbReference type="AlphaFoldDB" id="A0AAP2E0G7"/>
<feature type="transmembrane region" description="Helical" evidence="1">
    <location>
        <begin position="38"/>
        <end position="61"/>
    </location>
</feature>
<keyword evidence="1" id="KW-0472">Membrane</keyword>
<dbReference type="Proteomes" id="UP001319080">
    <property type="component" value="Unassembled WGS sequence"/>
</dbReference>
<keyword evidence="1" id="KW-1133">Transmembrane helix</keyword>
<feature type="transmembrane region" description="Helical" evidence="1">
    <location>
        <begin position="6"/>
        <end position="26"/>
    </location>
</feature>